<dbReference type="EMBL" id="JAPFRF010000003">
    <property type="protein sequence ID" value="KAJ7338328.1"/>
    <property type="molecule type" value="Genomic_DNA"/>
</dbReference>
<dbReference type="FunFam" id="3.30.1050.10:FF:000004">
    <property type="entry name" value="Hydroxysteroid 17-beta dehydrogenase 4"/>
    <property type="match status" value="1"/>
</dbReference>
<evidence type="ECO:0000256" key="1">
    <source>
        <dbReference type="SAM" id="MobiDB-lite"/>
    </source>
</evidence>
<dbReference type="OrthoDB" id="3592703at2759"/>
<proteinExistence type="predicted"/>
<gene>
    <name evidence="3" type="ORF">JRQ81_011300</name>
</gene>
<evidence type="ECO:0000313" key="4">
    <source>
        <dbReference type="Proteomes" id="UP001142489"/>
    </source>
</evidence>
<dbReference type="AlphaFoldDB" id="A0A9Q0Y1T1"/>
<feature type="region of interest" description="Disordered" evidence="1">
    <location>
        <begin position="1"/>
        <end position="24"/>
    </location>
</feature>
<dbReference type="Pfam" id="PF02036">
    <property type="entry name" value="SCP2"/>
    <property type="match status" value="1"/>
</dbReference>
<name>A0A9Q0Y1T1_9SAUR</name>
<comment type="caution">
    <text evidence="3">The sequence shown here is derived from an EMBL/GenBank/DDBJ whole genome shotgun (WGS) entry which is preliminary data.</text>
</comment>
<feature type="compositionally biased region" description="Basic and acidic residues" evidence="1">
    <location>
        <begin position="1"/>
        <end position="12"/>
    </location>
</feature>
<accession>A0A9Q0Y1T1</accession>
<evidence type="ECO:0000313" key="3">
    <source>
        <dbReference type="EMBL" id="KAJ7338328.1"/>
    </source>
</evidence>
<reference evidence="3" key="1">
    <citation type="journal article" date="2023" name="DNA Res.">
        <title>Chromosome-level genome assembly of Phrynocephalus forsythii using third-generation DNA sequencing and Hi-C analysis.</title>
        <authorList>
            <person name="Qi Y."/>
            <person name="Zhao W."/>
            <person name="Zhao Y."/>
            <person name="Niu C."/>
            <person name="Cao S."/>
            <person name="Zhang Y."/>
        </authorList>
    </citation>
    <scope>NUCLEOTIDE SEQUENCE</scope>
    <source>
        <tissue evidence="3">Muscle</tissue>
    </source>
</reference>
<feature type="domain" description="SCP2" evidence="2">
    <location>
        <begin position="58"/>
        <end position="152"/>
    </location>
</feature>
<protein>
    <recommendedName>
        <fullName evidence="2">SCP2 domain-containing protein</fullName>
    </recommendedName>
</protein>
<keyword evidence="4" id="KW-1185">Reference proteome</keyword>
<dbReference type="SUPFAM" id="SSF55718">
    <property type="entry name" value="SCP-like"/>
    <property type="match status" value="1"/>
</dbReference>
<dbReference type="PANTHER" id="PTHR10094">
    <property type="entry name" value="STEROL CARRIER PROTEIN 2 SCP-2 FAMILY PROTEIN"/>
    <property type="match status" value="1"/>
</dbReference>
<feature type="compositionally biased region" description="Polar residues" evidence="1">
    <location>
        <begin position="14"/>
        <end position="24"/>
    </location>
</feature>
<sequence>MNLQMKIKEKNKASRPTKSNPPDGTAVTVVSASDHASANADGLQSDKIFEEISRCVHKTGDQLVSKVNAVFQWDIMDGGKIVAQWTLDLKTGSGEVYRGASRKPANTMFILSEHDFMELALGKIKPQKAFLIGKVKVKGNLLLSHKLETILKEYMKG</sequence>
<dbReference type="GO" id="GO:0005829">
    <property type="term" value="C:cytosol"/>
    <property type="evidence" value="ECO:0007669"/>
    <property type="project" value="TreeGrafter"/>
</dbReference>
<dbReference type="Gene3D" id="3.30.1050.10">
    <property type="entry name" value="SCP2 sterol-binding domain"/>
    <property type="match status" value="1"/>
</dbReference>
<evidence type="ECO:0000259" key="2">
    <source>
        <dbReference type="Pfam" id="PF02036"/>
    </source>
</evidence>
<dbReference type="InterPro" id="IPR036527">
    <property type="entry name" value="SCP2_sterol-bd_dom_sf"/>
</dbReference>
<dbReference type="Proteomes" id="UP001142489">
    <property type="component" value="Unassembled WGS sequence"/>
</dbReference>
<organism evidence="3 4">
    <name type="scientific">Phrynocephalus forsythii</name>
    <dbReference type="NCBI Taxonomy" id="171643"/>
    <lineage>
        <taxon>Eukaryota</taxon>
        <taxon>Metazoa</taxon>
        <taxon>Chordata</taxon>
        <taxon>Craniata</taxon>
        <taxon>Vertebrata</taxon>
        <taxon>Euteleostomi</taxon>
        <taxon>Lepidosauria</taxon>
        <taxon>Squamata</taxon>
        <taxon>Bifurcata</taxon>
        <taxon>Unidentata</taxon>
        <taxon>Episquamata</taxon>
        <taxon>Toxicofera</taxon>
        <taxon>Iguania</taxon>
        <taxon>Acrodonta</taxon>
        <taxon>Agamidae</taxon>
        <taxon>Agaminae</taxon>
        <taxon>Phrynocephalus</taxon>
    </lineage>
</organism>
<dbReference type="InterPro" id="IPR003033">
    <property type="entry name" value="SCP2_sterol-bd_dom"/>
</dbReference>
<dbReference type="PANTHER" id="PTHR10094:SF25">
    <property type="entry name" value="SCP2 STEROL-BINDING DOMAIN-CONTAINING PROTEIN 1"/>
    <property type="match status" value="1"/>
</dbReference>